<dbReference type="InterPro" id="IPR028908">
    <property type="entry name" value="Tox-PL_dom"/>
</dbReference>
<evidence type="ECO:0000259" key="2">
    <source>
        <dbReference type="Pfam" id="PF15644"/>
    </source>
</evidence>
<proteinExistence type="predicted"/>
<comment type="caution">
    <text evidence="4">The sequence shown here is derived from an EMBL/GenBank/DDBJ whole genome shotgun (WGS) entry which is preliminary data.</text>
</comment>
<dbReference type="EMBL" id="JAJSBI010000045">
    <property type="protein sequence ID" value="MCD9880737.1"/>
    <property type="molecule type" value="Genomic_DNA"/>
</dbReference>
<evidence type="ECO:0008006" key="6">
    <source>
        <dbReference type="Google" id="ProtNLM"/>
    </source>
</evidence>
<dbReference type="Proteomes" id="UP001108029">
    <property type="component" value="Unassembled WGS sequence"/>
</dbReference>
<dbReference type="AlphaFoldDB" id="A0A9Q3ZDJ0"/>
<reference evidence="4" key="1">
    <citation type="submission" date="2021-12" db="EMBL/GenBank/DDBJ databases">
        <authorList>
            <person name="Lee J.-H."/>
            <person name="Kim S.-B."/>
        </authorList>
    </citation>
    <scope>NUCLEOTIDE SEQUENCE</scope>
    <source>
        <strain evidence="4">NR30</strain>
    </source>
</reference>
<dbReference type="Gene3D" id="1.10.287.1060">
    <property type="entry name" value="ESAT-6-like"/>
    <property type="match status" value="1"/>
</dbReference>
<dbReference type="Pfam" id="PF15644">
    <property type="entry name" value="Gln_amidase"/>
    <property type="match status" value="1"/>
</dbReference>
<dbReference type="Pfam" id="PF21725">
    <property type="entry name" value="T7SS_signal"/>
    <property type="match status" value="1"/>
</dbReference>
<protein>
    <recommendedName>
        <fullName evidence="6">Papain fold toxin 1, glutamine deamidase</fullName>
    </recommendedName>
</protein>
<gene>
    <name evidence="4" type="ORF">LJ657_45815</name>
</gene>
<feature type="domain" description="Tox-PL" evidence="2">
    <location>
        <begin position="478"/>
        <end position="573"/>
    </location>
</feature>
<dbReference type="InterPro" id="IPR036689">
    <property type="entry name" value="ESAT-6-like_sf"/>
</dbReference>
<feature type="region of interest" description="Disordered" evidence="1">
    <location>
        <begin position="397"/>
        <end position="416"/>
    </location>
</feature>
<accession>A0A9Q3ZDJ0</accession>
<evidence type="ECO:0000313" key="5">
    <source>
        <dbReference type="Proteomes" id="UP001108029"/>
    </source>
</evidence>
<evidence type="ECO:0000259" key="3">
    <source>
        <dbReference type="Pfam" id="PF21725"/>
    </source>
</evidence>
<sequence length="590" mass="62923">MGIGDLLGEAWDTGKKVVGETVDGSAHVAGAGLDMVGLHGAAKKVDGWGDSAADSLGVEIPEKELGDTDDPKELLHGDPARIRKAAGHLRNFYGAFESTGSGLQRLDHDHWQGDAADAFRAKFTPHAKQWLTAADACQEAADALETYAHMVHWAQGQAKQCLDRYMKASDAYQRAQAAYNNQVAAYNAQAATYDLAVSAGLDPGSAPTKPGTFDGDHYGVEMALADSDLHHAREQRDSAARTAAQAVEAATNTAPKEPSFTSRLLADGEDLTTGSSLAVGHVVGGVVKGAADMLKFARGLNPMDPYNMTHPAMWLDQVNTTAAGLLHASNHPTEMVSAMVGSGWGSDPGEAFGKLITNVASGVLTDGASAEASVAEREVVGVAENAAKDEAENVAEHGAANSGSALPDGWTIDPTTADKEAHHEWGHLAQSTDHVSAKAIHYDVTDPETQARFLDDQYPWLKDVNGNRYWDNVPGYNQNCSKNVEAIDGRLDGHDSVAEPLHKPAWPSQEKLGNPNAEWQHNTSYDSIIDDMDKRGVGSRGVVYISRPDGTAHVFNVINDRNGVVFLDGQTGKLGSLEKNVTEVRYMPYK</sequence>
<evidence type="ECO:0000313" key="4">
    <source>
        <dbReference type="EMBL" id="MCD9880737.1"/>
    </source>
</evidence>
<organism evidence="4 5">
    <name type="scientific">Streptomyces guryensis</name>
    <dbReference type="NCBI Taxonomy" id="2886947"/>
    <lineage>
        <taxon>Bacteria</taxon>
        <taxon>Bacillati</taxon>
        <taxon>Actinomycetota</taxon>
        <taxon>Actinomycetes</taxon>
        <taxon>Kitasatosporales</taxon>
        <taxon>Streptomycetaceae</taxon>
        <taxon>Streptomyces</taxon>
    </lineage>
</organism>
<keyword evidence="5" id="KW-1185">Reference proteome</keyword>
<dbReference type="RefSeq" id="WP_232655659.1">
    <property type="nucleotide sequence ID" value="NZ_JAJSBI010000045.1"/>
</dbReference>
<dbReference type="InterPro" id="IPR049082">
    <property type="entry name" value="T7SS_signal"/>
</dbReference>
<feature type="domain" description="Putative T7SS secretion signal" evidence="3">
    <location>
        <begin position="9"/>
        <end position="258"/>
    </location>
</feature>
<name>A0A9Q3ZDJ0_9ACTN</name>
<dbReference type="SUPFAM" id="SSF140453">
    <property type="entry name" value="EsxAB dimer-like"/>
    <property type="match status" value="1"/>
</dbReference>
<evidence type="ECO:0000256" key="1">
    <source>
        <dbReference type="SAM" id="MobiDB-lite"/>
    </source>
</evidence>